<keyword evidence="6 8" id="KW-1133">Transmembrane helix</keyword>
<dbReference type="GO" id="GO:0055052">
    <property type="term" value="C:ATP-binding cassette (ABC) transporter complex, substrate-binding subunit-containing"/>
    <property type="evidence" value="ECO:0007669"/>
    <property type="project" value="TreeGrafter"/>
</dbReference>
<evidence type="ECO:0000256" key="7">
    <source>
        <dbReference type="ARBA" id="ARBA00023136"/>
    </source>
</evidence>
<evidence type="ECO:0000313" key="11">
    <source>
        <dbReference type="EMBL" id="EDM75743.1"/>
    </source>
</evidence>
<evidence type="ECO:0000256" key="4">
    <source>
        <dbReference type="ARBA" id="ARBA00022692"/>
    </source>
</evidence>
<evidence type="ECO:0000256" key="5">
    <source>
        <dbReference type="ARBA" id="ARBA00022729"/>
    </source>
</evidence>
<feature type="transmembrane region" description="Helical" evidence="8">
    <location>
        <begin position="480"/>
        <end position="498"/>
    </location>
</feature>
<organism evidence="11 12">
    <name type="scientific">Plesiocystis pacifica SIR-1</name>
    <dbReference type="NCBI Taxonomy" id="391625"/>
    <lineage>
        <taxon>Bacteria</taxon>
        <taxon>Pseudomonadati</taxon>
        <taxon>Myxococcota</taxon>
        <taxon>Polyangia</taxon>
        <taxon>Nannocystales</taxon>
        <taxon>Nannocystaceae</taxon>
        <taxon>Plesiocystis</taxon>
    </lineage>
</organism>
<dbReference type="Gene3D" id="3.40.190.10">
    <property type="entry name" value="Periplasmic binding protein-like II"/>
    <property type="match status" value="2"/>
</dbReference>
<keyword evidence="12" id="KW-1185">Reference proteome</keyword>
<keyword evidence="3 8" id="KW-0813">Transport</keyword>
<accession>A6GEH1</accession>
<dbReference type="Pfam" id="PF13416">
    <property type="entry name" value="SBP_bac_8"/>
    <property type="match status" value="1"/>
</dbReference>
<dbReference type="EMBL" id="ABCS01000082">
    <property type="protein sequence ID" value="EDM75743.1"/>
    <property type="molecule type" value="Genomic_DNA"/>
</dbReference>
<feature type="transmembrane region" description="Helical" evidence="8">
    <location>
        <begin position="544"/>
        <end position="564"/>
    </location>
</feature>
<dbReference type="Pfam" id="PF00528">
    <property type="entry name" value="BPD_transp_1"/>
    <property type="match status" value="1"/>
</dbReference>
<dbReference type="CDD" id="cd06261">
    <property type="entry name" value="TM_PBP2"/>
    <property type="match status" value="1"/>
</dbReference>
<keyword evidence="7 8" id="KW-0472">Membrane</keyword>
<dbReference type="Proteomes" id="UP000005801">
    <property type="component" value="Unassembled WGS sequence"/>
</dbReference>
<evidence type="ECO:0000256" key="8">
    <source>
        <dbReference type="RuleBase" id="RU363032"/>
    </source>
</evidence>
<name>A6GEH1_9BACT</name>
<dbReference type="PANTHER" id="PTHR30061">
    <property type="entry name" value="MALTOSE-BINDING PERIPLASMIC PROTEIN"/>
    <property type="match status" value="1"/>
</dbReference>
<dbReference type="Gene3D" id="1.10.3720.10">
    <property type="entry name" value="MetI-like"/>
    <property type="match status" value="1"/>
</dbReference>
<dbReference type="AlphaFoldDB" id="A6GEH1"/>
<dbReference type="PANTHER" id="PTHR30061:SF50">
    <property type="entry name" value="MALTOSE_MALTODEXTRIN-BINDING PERIPLASMIC PROTEIN"/>
    <property type="match status" value="1"/>
</dbReference>
<dbReference type="SUPFAM" id="SSF53850">
    <property type="entry name" value="Periplasmic binding protein-like II"/>
    <property type="match status" value="1"/>
</dbReference>
<dbReference type="RefSeq" id="WP_006975111.1">
    <property type="nucleotide sequence ID" value="NZ_ABCS01000082.1"/>
</dbReference>
<feature type="transmembrane region" description="Helical" evidence="8">
    <location>
        <begin position="445"/>
        <end position="474"/>
    </location>
</feature>
<dbReference type="PROSITE" id="PS01037">
    <property type="entry name" value="SBP_BACTERIAL_1"/>
    <property type="match status" value="1"/>
</dbReference>
<evidence type="ECO:0000256" key="6">
    <source>
        <dbReference type="ARBA" id="ARBA00022989"/>
    </source>
</evidence>
<comment type="subcellular location">
    <subcellularLocation>
        <location evidence="1 8">Cell membrane</location>
        <topology evidence="1 8">Multi-pass membrane protein</topology>
    </subcellularLocation>
</comment>
<dbReference type="InterPro" id="IPR035906">
    <property type="entry name" value="MetI-like_sf"/>
</dbReference>
<feature type="chain" id="PRO_5002693928" evidence="9">
    <location>
        <begin position="32"/>
        <end position="741"/>
    </location>
</feature>
<dbReference type="eggNOG" id="COG2182">
    <property type="taxonomic scope" value="Bacteria"/>
</dbReference>
<comment type="caution">
    <text evidence="11">The sequence shown here is derived from an EMBL/GenBank/DDBJ whole genome shotgun (WGS) entry which is preliminary data.</text>
</comment>
<evidence type="ECO:0000256" key="9">
    <source>
        <dbReference type="SAM" id="SignalP"/>
    </source>
</evidence>
<feature type="transmembrane region" description="Helical" evidence="8">
    <location>
        <begin position="708"/>
        <end position="728"/>
    </location>
</feature>
<proteinExistence type="inferred from homology"/>
<dbReference type="GO" id="GO:0042956">
    <property type="term" value="P:maltodextrin transmembrane transport"/>
    <property type="evidence" value="ECO:0007669"/>
    <property type="project" value="TreeGrafter"/>
</dbReference>
<gene>
    <name evidence="11" type="ORF">PPSIR1_27713</name>
</gene>
<keyword evidence="4 8" id="KW-0812">Transmembrane</keyword>
<evidence type="ECO:0000256" key="2">
    <source>
        <dbReference type="ARBA" id="ARBA00008520"/>
    </source>
</evidence>
<evidence type="ECO:0000256" key="3">
    <source>
        <dbReference type="ARBA" id="ARBA00022448"/>
    </source>
</evidence>
<protein>
    <submittedName>
        <fullName evidence="11">Putative sugar ABC transporter, permease protein/periplasmic sugar-binding protein</fullName>
    </submittedName>
</protein>
<feature type="transmembrane region" description="Helical" evidence="8">
    <location>
        <begin position="571"/>
        <end position="590"/>
    </location>
</feature>
<dbReference type="InterPro" id="IPR006059">
    <property type="entry name" value="SBP"/>
</dbReference>
<keyword evidence="5 9" id="KW-0732">Signal</keyword>
<dbReference type="InterPro" id="IPR000515">
    <property type="entry name" value="MetI-like"/>
</dbReference>
<reference evidence="11 12" key="1">
    <citation type="submission" date="2007-06" db="EMBL/GenBank/DDBJ databases">
        <authorList>
            <person name="Shimkets L."/>
            <person name="Ferriera S."/>
            <person name="Johnson J."/>
            <person name="Kravitz S."/>
            <person name="Beeson K."/>
            <person name="Sutton G."/>
            <person name="Rogers Y.-H."/>
            <person name="Friedman R."/>
            <person name="Frazier M."/>
            <person name="Venter J.C."/>
        </authorList>
    </citation>
    <scope>NUCLEOTIDE SEQUENCE [LARGE SCALE GENOMIC DNA]</scope>
    <source>
        <strain evidence="11 12">SIR-1</strain>
    </source>
</reference>
<dbReference type="STRING" id="391625.PPSIR1_27713"/>
<evidence type="ECO:0000313" key="12">
    <source>
        <dbReference type="Proteomes" id="UP000005801"/>
    </source>
</evidence>
<dbReference type="SUPFAM" id="SSF161098">
    <property type="entry name" value="MetI-like"/>
    <property type="match status" value="1"/>
</dbReference>
<feature type="transmembrane region" description="Helical" evidence="8">
    <location>
        <begin position="505"/>
        <end position="532"/>
    </location>
</feature>
<dbReference type="GO" id="GO:0055085">
    <property type="term" value="P:transmembrane transport"/>
    <property type="evidence" value="ECO:0007669"/>
    <property type="project" value="InterPro"/>
</dbReference>
<dbReference type="InterPro" id="IPR006061">
    <property type="entry name" value="SBP_1_CS"/>
</dbReference>
<feature type="transmembrane region" description="Helical" evidence="8">
    <location>
        <begin position="610"/>
        <end position="630"/>
    </location>
</feature>
<feature type="signal peptide" evidence="9">
    <location>
        <begin position="1"/>
        <end position="31"/>
    </location>
</feature>
<comment type="similarity">
    <text evidence="2">Belongs to the bacterial solute-binding protein 1 family.</text>
</comment>
<evidence type="ECO:0000259" key="10">
    <source>
        <dbReference type="PROSITE" id="PS50928"/>
    </source>
</evidence>
<comment type="similarity">
    <text evidence="8">Belongs to the binding-protein-dependent transport system permease family.</text>
</comment>
<feature type="transmembrane region" description="Helical" evidence="8">
    <location>
        <begin position="651"/>
        <end position="672"/>
    </location>
</feature>
<feature type="transmembrane region" description="Helical" evidence="8">
    <location>
        <begin position="405"/>
        <end position="424"/>
    </location>
</feature>
<dbReference type="eggNOG" id="COG1175">
    <property type="taxonomic scope" value="Bacteria"/>
</dbReference>
<dbReference type="GO" id="GO:0015768">
    <property type="term" value="P:maltose transport"/>
    <property type="evidence" value="ECO:0007669"/>
    <property type="project" value="TreeGrafter"/>
</dbReference>
<dbReference type="GO" id="GO:1901982">
    <property type="term" value="F:maltose binding"/>
    <property type="evidence" value="ECO:0007669"/>
    <property type="project" value="TreeGrafter"/>
</dbReference>
<evidence type="ECO:0000256" key="1">
    <source>
        <dbReference type="ARBA" id="ARBA00004651"/>
    </source>
</evidence>
<feature type="domain" description="ABC transmembrane type-1" evidence="10">
    <location>
        <begin position="509"/>
        <end position="729"/>
    </location>
</feature>
<sequence length="741" mass="79216">MRAALHRRWAKLAFALAFVLTALGPSLEARAEEPVVLWHAYRGAEEEALEAILAAWGGPVEVLAVPYDAFSTKLESTVPLGEGPDLFIDAHERLGNFRERGIVAPISAELLARSGGAEAYNLGALEAVRFEGEAYGLPLSQKCIALYYNPALVAEPPASLEAIAALGDAPDWPEGVYPLAYEARGAYAHAALLAAFGGALHDPVADDYAFEGEAAERSLDYVLGLIDAGVIPEDADGALVTNLFKAGKAATVFSGPWLAADLEGVEYAVAPLPVVEATGEPMRPLLTVEAIMLSPHGAEKQAARELLAHIAGPAGARIRAETARSLSARTDVPPSDDPLLQAFATQAAQSTPMASTAAMRAVWEPANRAIRKVLRRDLEPKPALEEARRRFDDVRRPPPPPANPAPVVVLLGMLSLLGAGALVHRARKLGGASGTLDALRRSLPAYAYIALGVVAVTVLVILPIFFGAGAALFAGKPHEMYYVGLANFVAILTARGAPLLSTGSFYVVLAVTVLWTVVNVFFHLAIGVALGLVLSRPTMRLRGLYRVLLIVPWAVPSYVTALAWRGMFHRQFGAVTGLIHAINDLFGFSLEPIAWFSRFSTAFTANVATNVWLGFPFMMVVTLGALAAVPKDVLEAAEVDGASRWQRLTQITLPMIAPTMIPAVTLGAIWTFNMFNVVFLVSGGDPDGSTDILVSEAYRWAFTRDAQYGYAAAYAVLIFLLLFATSRITDRFMTGSKEDRA</sequence>
<dbReference type="PROSITE" id="PS50928">
    <property type="entry name" value="ABC_TM1"/>
    <property type="match status" value="1"/>
</dbReference>